<dbReference type="InterPro" id="IPR009057">
    <property type="entry name" value="Homeodomain-like_sf"/>
</dbReference>
<dbReference type="SUPFAM" id="SSF46689">
    <property type="entry name" value="Homeodomain-like"/>
    <property type="match status" value="2"/>
</dbReference>
<dbReference type="InterPro" id="IPR018062">
    <property type="entry name" value="HTH_AraC-typ_CS"/>
</dbReference>
<dbReference type="PANTHER" id="PTHR43280:SF27">
    <property type="entry name" value="TRANSCRIPTIONAL REGULATOR MTLR"/>
    <property type="match status" value="1"/>
</dbReference>
<dbReference type="Pfam" id="PF02311">
    <property type="entry name" value="AraC_binding"/>
    <property type="match status" value="1"/>
</dbReference>
<keyword evidence="1" id="KW-0805">Transcription regulation</keyword>
<organism evidence="5 6">
    <name type="scientific">Lacibacter cauensis</name>
    <dbReference type="NCBI Taxonomy" id="510947"/>
    <lineage>
        <taxon>Bacteria</taxon>
        <taxon>Pseudomonadati</taxon>
        <taxon>Bacteroidota</taxon>
        <taxon>Chitinophagia</taxon>
        <taxon>Chitinophagales</taxon>
        <taxon>Chitinophagaceae</taxon>
        <taxon>Lacibacter</taxon>
    </lineage>
</organism>
<gene>
    <name evidence="5" type="ORF">IQ13_0598</name>
</gene>
<dbReference type="PANTHER" id="PTHR43280">
    <property type="entry name" value="ARAC-FAMILY TRANSCRIPTIONAL REGULATOR"/>
    <property type="match status" value="1"/>
</dbReference>
<dbReference type="Gene3D" id="2.60.120.10">
    <property type="entry name" value="Jelly Rolls"/>
    <property type="match status" value="1"/>
</dbReference>
<proteinExistence type="predicted"/>
<evidence type="ECO:0000259" key="4">
    <source>
        <dbReference type="PROSITE" id="PS01124"/>
    </source>
</evidence>
<dbReference type="InterPro" id="IPR003313">
    <property type="entry name" value="AraC-bd"/>
</dbReference>
<accession>A0A562SVX0</accession>
<keyword evidence="6" id="KW-1185">Reference proteome</keyword>
<dbReference type="EMBL" id="VLLE01000002">
    <property type="protein sequence ID" value="TWI85437.1"/>
    <property type="molecule type" value="Genomic_DNA"/>
</dbReference>
<evidence type="ECO:0000256" key="1">
    <source>
        <dbReference type="ARBA" id="ARBA00023015"/>
    </source>
</evidence>
<sequence length="292" mass="33714">MNPHLLKVSTAPHQSFNIRHDVVPYFYNRWHFHPEVELLHIQKGTGIQFIGDSIQRFKKDDVILVGANLPHLWRCDDAYFQKSKTLKAQSTVAHFREDFWGETFLELPENKKLKQLLEKAKRGISITGATKQFVIAHLDKMLEAKDSERIVLLLQILGKIAQSKQLKLISSAGFSTQLEQKSTDKINSVYAYTLAHFKEKISLKKIAEVSNISPNSFCRYFKVHTRKTYSNFLHELRVGHASKLLIENKLSISQICYESGFNNVTNFYKTFKRFTGQTPLAFQQAYNTTTVE</sequence>
<evidence type="ECO:0000313" key="6">
    <source>
        <dbReference type="Proteomes" id="UP000316167"/>
    </source>
</evidence>
<dbReference type="Proteomes" id="UP000316167">
    <property type="component" value="Unassembled WGS sequence"/>
</dbReference>
<dbReference type="OrthoDB" id="745435at2"/>
<dbReference type="Pfam" id="PF12833">
    <property type="entry name" value="HTH_18"/>
    <property type="match status" value="1"/>
</dbReference>
<name>A0A562SVX0_9BACT</name>
<dbReference type="RefSeq" id="WP_144884327.1">
    <property type="nucleotide sequence ID" value="NZ_VLLE01000002.1"/>
</dbReference>
<dbReference type="InterPro" id="IPR011051">
    <property type="entry name" value="RmlC_Cupin_sf"/>
</dbReference>
<dbReference type="InterPro" id="IPR014710">
    <property type="entry name" value="RmlC-like_jellyroll"/>
</dbReference>
<keyword evidence="2 5" id="KW-0238">DNA-binding</keyword>
<keyword evidence="3" id="KW-0804">Transcription</keyword>
<evidence type="ECO:0000256" key="3">
    <source>
        <dbReference type="ARBA" id="ARBA00023163"/>
    </source>
</evidence>
<dbReference type="PROSITE" id="PS00041">
    <property type="entry name" value="HTH_ARAC_FAMILY_1"/>
    <property type="match status" value="1"/>
</dbReference>
<reference evidence="5 6" key="1">
    <citation type="journal article" date="2015" name="Stand. Genomic Sci.">
        <title>Genomic Encyclopedia of Bacterial and Archaeal Type Strains, Phase III: the genomes of soil and plant-associated and newly described type strains.</title>
        <authorList>
            <person name="Whitman W.B."/>
            <person name="Woyke T."/>
            <person name="Klenk H.P."/>
            <person name="Zhou Y."/>
            <person name="Lilburn T.G."/>
            <person name="Beck B.J."/>
            <person name="De Vos P."/>
            <person name="Vandamme P."/>
            <person name="Eisen J.A."/>
            <person name="Garrity G."/>
            <person name="Hugenholtz P."/>
            <person name="Kyrpides N.C."/>
        </authorList>
    </citation>
    <scope>NUCLEOTIDE SEQUENCE [LARGE SCALE GENOMIC DNA]</scope>
    <source>
        <strain evidence="5 6">CGMCC 1.7271</strain>
    </source>
</reference>
<dbReference type="GO" id="GO:0003700">
    <property type="term" value="F:DNA-binding transcription factor activity"/>
    <property type="evidence" value="ECO:0007669"/>
    <property type="project" value="InterPro"/>
</dbReference>
<protein>
    <submittedName>
        <fullName evidence="5">AraC-like DNA-binding protein</fullName>
    </submittedName>
</protein>
<evidence type="ECO:0000256" key="2">
    <source>
        <dbReference type="ARBA" id="ARBA00023125"/>
    </source>
</evidence>
<dbReference type="SUPFAM" id="SSF51182">
    <property type="entry name" value="RmlC-like cupins"/>
    <property type="match status" value="1"/>
</dbReference>
<dbReference type="CDD" id="cd06976">
    <property type="entry name" value="cupin_MtlR-like_N"/>
    <property type="match status" value="1"/>
</dbReference>
<dbReference type="Gene3D" id="1.10.10.60">
    <property type="entry name" value="Homeodomain-like"/>
    <property type="match status" value="2"/>
</dbReference>
<comment type="caution">
    <text evidence="5">The sequence shown here is derived from an EMBL/GenBank/DDBJ whole genome shotgun (WGS) entry which is preliminary data.</text>
</comment>
<dbReference type="SMART" id="SM00342">
    <property type="entry name" value="HTH_ARAC"/>
    <property type="match status" value="1"/>
</dbReference>
<feature type="domain" description="HTH araC/xylS-type" evidence="4">
    <location>
        <begin position="187"/>
        <end position="285"/>
    </location>
</feature>
<dbReference type="InterPro" id="IPR018060">
    <property type="entry name" value="HTH_AraC"/>
</dbReference>
<dbReference type="PROSITE" id="PS01124">
    <property type="entry name" value="HTH_ARAC_FAMILY_2"/>
    <property type="match status" value="1"/>
</dbReference>
<evidence type="ECO:0000313" key="5">
    <source>
        <dbReference type="EMBL" id="TWI85437.1"/>
    </source>
</evidence>
<dbReference type="AlphaFoldDB" id="A0A562SVX0"/>
<dbReference type="GO" id="GO:0043565">
    <property type="term" value="F:sequence-specific DNA binding"/>
    <property type="evidence" value="ECO:0007669"/>
    <property type="project" value="InterPro"/>
</dbReference>